<dbReference type="OrthoDB" id="5296964at2759"/>
<dbReference type="EMBL" id="CAJVOS010000016">
    <property type="protein sequence ID" value="CAG8051017.1"/>
    <property type="molecule type" value="Genomic_DNA"/>
</dbReference>
<sequence>MAGRAPKPCPMHGTPRPTHIDYDHRELYLQICHPETDGAVHWLIFMVCPGASRGTRLHSTGCQGQRRLSMELDKRFDSRSVKTSHYLGKIHVRDSIIVPKEAEKIPLQRCQLWACYLILRLELKGLLQAGLFDLYMYSYKHWMNENYGPGEGIQLPCRCVRRH</sequence>
<organism evidence="1 2">
    <name type="scientific">Penicillium olsonii</name>
    <dbReference type="NCBI Taxonomy" id="99116"/>
    <lineage>
        <taxon>Eukaryota</taxon>
        <taxon>Fungi</taxon>
        <taxon>Dikarya</taxon>
        <taxon>Ascomycota</taxon>
        <taxon>Pezizomycotina</taxon>
        <taxon>Eurotiomycetes</taxon>
        <taxon>Eurotiomycetidae</taxon>
        <taxon>Eurotiales</taxon>
        <taxon>Aspergillaceae</taxon>
        <taxon>Penicillium</taxon>
    </lineage>
</organism>
<dbReference type="AlphaFoldDB" id="A0A9W4MSR9"/>
<evidence type="ECO:0000313" key="1">
    <source>
        <dbReference type="EMBL" id="CAG8051017.1"/>
    </source>
</evidence>
<gene>
    <name evidence="1" type="ORF">POLS_LOCUS3264</name>
</gene>
<evidence type="ECO:0000313" key="2">
    <source>
        <dbReference type="Proteomes" id="UP001153618"/>
    </source>
</evidence>
<proteinExistence type="predicted"/>
<comment type="caution">
    <text evidence="1">The sequence shown here is derived from an EMBL/GenBank/DDBJ whole genome shotgun (WGS) entry which is preliminary data.</text>
</comment>
<dbReference type="Proteomes" id="UP001153618">
    <property type="component" value="Unassembled WGS sequence"/>
</dbReference>
<name>A0A9W4MSR9_PENOL</name>
<accession>A0A9W4MSR9</accession>
<protein>
    <submittedName>
        <fullName evidence="1">Uncharacterized protein</fullName>
    </submittedName>
</protein>
<keyword evidence="2" id="KW-1185">Reference proteome</keyword>
<reference evidence="1" key="1">
    <citation type="submission" date="2021-07" db="EMBL/GenBank/DDBJ databases">
        <authorList>
            <person name="Branca A.L. A."/>
        </authorList>
    </citation>
    <scope>NUCLEOTIDE SEQUENCE</scope>
</reference>